<feature type="transmembrane region" description="Helical" evidence="1">
    <location>
        <begin position="57"/>
        <end position="82"/>
    </location>
</feature>
<accession>A0A432ZN49</accession>
<dbReference type="RefSeq" id="WP_126825009.1">
    <property type="nucleotide sequence ID" value="NZ_PIQG01000001.1"/>
</dbReference>
<keyword evidence="4" id="KW-1185">Reference proteome</keyword>
<name>A0A432ZN49_9GAMM</name>
<feature type="domain" description="Inner membrane protein YejM N-terminal" evidence="2">
    <location>
        <begin position="6"/>
        <end position="256"/>
    </location>
</feature>
<comment type="caution">
    <text evidence="3">The sequence shown here is derived from an EMBL/GenBank/DDBJ whole genome shotgun (WGS) entry which is preliminary data.</text>
</comment>
<evidence type="ECO:0000259" key="2">
    <source>
        <dbReference type="Pfam" id="PF11893"/>
    </source>
</evidence>
<keyword evidence="1" id="KW-0812">Transmembrane</keyword>
<dbReference type="PIRSF" id="PIRSF004950">
    <property type="entry name" value="Mmb_sulf_HI0842"/>
    <property type="match status" value="1"/>
</dbReference>
<dbReference type="InterPro" id="IPR024588">
    <property type="entry name" value="YejM_N"/>
</dbReference>
<dbReference type="AlphaFoldDB" id="A0A432ZN49"/>
<keyword evidence="1" id="KW-0472">Membrane</keyword>
<dbReference type="EMBL" id="PIQG01000001">
    <property type="protein sequence ID" value="RUO79313.1"/>
    <property type="molecule type" value="Genomic_DNA"/>
</dbReference>
<sequence length="547" mass="61063">MSKQRKQQRDKIARLISWGHWFTFVNILLALAIGLLYVEAAEATGSALGDLYLFLSWLGHFAFLPFIVFIIFIFPFCILIPYSRVLRGIATLVASIGLIALIADAIFFRQYGYHLNTYSLSRLASDAESVFAGASFVLVLGLLVSFVVLLVLQLVIANLTYKRLERLRGRKLGSYSALVFVTCFLASHSIHIWADANFYTPITKQDDLFPVSYPTTAKTLMNKHGLLDNQQAQTTGRLLRDVKAIDLSYPQMQLLCAAESNSSNSHLIALPQLDAEQTKQLLTLFPELMRYDRPVLGQTTLDSALFELVYALPSLYSNAFAAAENGMQMPAYLAQLNSYQVGFSIRQYHPLELAPATQAWLEQLSTTSNPVSARDVTIELASTISPALLRSIRQALTRNDEIMIIGLTPVMPVDEAVSFPYQVSRNSVTLLTNAATTIKPQVMAQLTDIMPTIVSRYMTCADESKNWATGVDLAEPESKRYPIVASMESHVVIYTEDKVFALDSNAQLQGWDRVKQTMILNPEVPAPVLIESLKELKRFAKEPQQEQ</sequence>
<protein>
    <submittedName>
        <fullName evidence="3">Alkaline phosphatase</fullName>
    </submittedName>
</protein>
<feature type="transmembrane region" description="Helical" evidence="1">
    <location>
        <begin position="12"/>
        <end position="37"/>
    </location>
</feature>
<evidence type="ECO:0000256" key="1">
    <source>
        <dbReference type="SAM" id="Phobius"/>
    </source>
</evidence>
<dbReference type="Pfam" id="PF11893">
    <property type="entry name" value="DUF3413"/>
    <property type="match status" value="1"/>
</dbReference>
<proteinExistence type="predicted"/>
<dbReference type="InterPro" id="IPR012159">
    <property type="entry name" value="YejM-like"/>
</dbReference>
<feature type="transmembrane region" description="Helical" evidence="1">
    <location>
        <begin position="172"/>
        <end position="194"/>
    </location>
</feature>
<evidence type="ECO:0000313" key="4">
    <source>
        <dbReference type="Proteomes" id="UP000288279"/>
    </source>
</evidence>
<evidence type="ECO:0000313" key="3">
    <source>
        <dbReference type="EMBL" id="RUO79313.1"/>
    </source>
</evidence>
<dbReference type="Proteomes" id="UP000288279">
    <property type="component" value="Unassembled WGS sequence"/>
</dbReference>
<dbReference type="OrthoDB" id="236686at2"/>
<feature type="transmembrane region" description="Helical" evidence="1">
    <location>
        <begin position="131"/>
        <end position="160"/>
    </location>
</feature>
<organism evidence="3 4">
    <name type="scientific">Pseudidiomarina taiwanensis</name>
    <dbReference type="NCBI Taxonomy" id="337250"/>
    <lineage>
        <taxon>Bacteria</taxon>
        <taxon>Pseudomonadati</taxon>
        <taxon>Pseudomonadota</taxon>
        <taxon>Gammaproteobacteria</taxon>
        <taxon>Alteromonadales</taxon>
        <taxon>Idiomarinaceae</taxon>
        <taxon>Pseudidiomarina</taxon>
    </lineage>
</organism>
<keyword evidence="1" id="KW-1133">Transmembrane helix</keyword>
<reference evidence="3 4" key="1">
    <citation type="journal article" date="2011" name="Front. Microbiol.">
        <title>Genomic signatures of strain selection and enhancement in Bacillus atrophaeus var. globigii, a historical biowarfare simulant.</title>
        <authorList>
            <person name="Gibbons H.S."/>
            <person name="Broomall S.M."/>
            <person name="McNew L.A."/>
            <person name="Daligault H."/>
            <person name="Chapman C."/>
            <person name="Bruce D."/>
            <person name="Karavis M."/>
            <person name="Krepps M."/>
            <person name="McGregor P.A."/>
            <person name="Hong C."/>
            <person name="Park K.H."/>
            <person name="Akmal A."/>
            <person name="Feldman A."/>
            <person name="Lin J.S."/>
            <person name="Chang W.E."/>
            <person name="Higgs B.W."/>
            <person name="Demirev P."/>
            <person name="Lindquist J."/>
            <person name="Liem A."/>
            <person name="Fochler E."/>
            <person name="Read T.D."/>
            <person name="Tapia R."/>
            <person name="Johnson S."/>
            <person name="Bishop-Lilly K.A."/>
            <person name="Detter C."/>
            <person name="Han C."/>
            <person name="Sozhamannan S."/>
            <person name="Rosenzweig C.N."/>
            <person name="Skowronski E.W."/>
        </authorList>
    </citation>
    <scope>NUCLEOTIDE SEQUENCE [LARGE SCALE GENOMIC DNA]</scope>
    <source>
        <strain evidence="3 4">PIT1</strain>
    </source>
</reference>
<feature type="transmembrane region" description="Helical" evidence="1">
    <location>
        <begin position="89"/>
        <end position="111"/>
    </location>
</feature>
<gene>
    <name evidence="3" type="ORF">CWI83_02025</name>
</gene>